<dbReference type="Proteomes" id="UP000578091">
    <property type="component" value="Unassembled WGS sequence"/>
</dbReference>
<dbReference type="RefSeq" id="WP_180679955.1">
    <property type="nucleotide sequence ID" value="NZ_JACCKA010000091.1"/>
</dbReference>
<gene>
    <name evidence="2" type="ORF">H0E84_17605</name>
</gene>
<reference evidence="2 3" key="1">
    <citation type="submission" date="2020-07" db="EMBL/GenBank/DDBJ databases">
        <title>Luteimonas sp. SJ-92.</title>
        <authorList>
            <person name="Huang X.-X."/>
            <person name="Xu L."/>
            <person name="Sun J.-Q."/>
        </authorList>
    </citation>
    <scope>NUCLEOTIDE SEQUENCE [LARGE SCALE GENOMIC DNA]</scope>
    <source>
        <strain evidence="2 3">SJ-92</strain>
    </source>
</reference>
<sequence length="117" mass="13228">MTQEFRRARRRKAPDTIVVTDAMTGDVVGRIANLSETGMLLLANTELVNDALYQFRFTLPGSRERRDHPLELGAHLLWTDQVSAAGQAWTGLRFIGLNDEQARQLRTWVDTPGSQYV</sequence>
<keyword evidence="3" id="KW-1185">Reference proteome</keyword>
<dbReference type="GO" id="GO:0035438">
    <property type="term" value="F:cyclic-di-GMP binding"/>
    <property type="evidence" value="ECO:0007669"/>
    <property type="project" value="InterPro"/>
</dbReference>
<dbReference type="EMBL" id="JACCKA010000091">
    <property type="protein sequence ID" value="NZA28193.1"/>
    <property type="molecule type" value="Genomic_DNA"/>
</dbReference>
<feature type="domain" description="PilZ" evidence="1">
    <location>
        <begin position="6"/>
        <end position="109"/>
    </location>
</feature>
<organism evidence="2 3">
    <name type="scientific">Luteimonas salinisoli</name>
    <dbReference type="NCBI Taxonomy" id="2752307"/>
    <lineage>
        <taxon>Bacteria</taxon>
        <taxon>Pseudomonadati</taxon>
        <taxon>Pseudomonadota</taxon>
        <taxon>Gammaproteobacteria</taxon>
        <taxon>Lysobacterales</taxon>
        <taxon>Lysobacteraceae</taxon>
        <taxon>Luteimonas</taxon>
    </lineage>
</organism>
<dbReference type="InterPro" id="IPR009875">
    <property type="entry name" value="PilZ_domain"/>
</dbReference>
<dbReference type="AlphaFoldDB" id="A0A853JFN7"/>
<dbReference type="Gene3D" id="2.40.10.220">
    <property type="entry name" value="predicted glycosyltransferase like domains"/>
    <property type="match status" value="1"/>
</dbReference>
<protein>
    <submittedName>
        <fullName evidence="2">PilZ domain-containing protein</fullName>
    </submittedName>
</protein>
<dbReference type="Pfam" id="PF07238">
    <property type="entry name" value="PilZ"/>
    <property type="match status" value="1"/>
</dbReference>
<name>A0A853JFN7_9GAMM</name>
<comment type="caution">
    <text evidence="2">The sequence shown here is derived from an EMBL/GenBank/DDBJ whole genome shotgun (WGS) entry which is preliminary data.</text>
</comment>
<evidence type="ECO:0000313" key="3">
    <source>
        <dbReference type="Proteomes" id="UP000578091"/>
    </source>
</evidence>
<proteinExistence type="predicted"/>
<evidence type="ECO:0000313" key="2">
    <source>
        <dbReference type="EMBL" id="NZA28193.1"/>
    </source>
</evidence>
<accession>A0A853JFN7</accession>
<evidence type="ECO:0000259" key="1">
    <source>
        <dbReference type="Pfam" id="PF07238"/>
    </source>
</evidence>